<proteinExistence type="predicted"/>
<dbReference type="Proteomes" id="UP000664052">
    <property type="component" value="Unassembled WGS sequence"/>
</dbReference>
<sequence length="199" mass="21286">MPKTLVLPLLALLTLVGCTHQVRPSPAPMSNAGNPLALRARYYISPEQKERIDSDSYFALGAAHTWNITIGEALTRSFPQMLGTVFQSVQEASSPDDLGDADVLIIPEIQSFDVHAGGFVSQLKLTVRSKGGQDAVQVSDLFEGASQKSKGASAWLGGTAAGQEALRQSAEFAFEDVMPKVATRLREVFAKAQAKANVL</sequence>
<dbReference type="PROSITE" id="PS51257">
    <property type="entry name" value="PROKAR_LIPOPROTEIN"/>
    <property type="match status" value="1"/>
</dbReference>
<keyword evidence="2" id="KW-1185">Reference proteome</keyword>
<comment type="caution">
    <text evidence="1">The sequence shown here is derived from an EMBL/GenBank/DDBJ whole genome shotgun (WGS) entry which is preliminary data.</text>
</comment>
<dbReference type="EMBL" id="JAFIMU010000008">
    <property type="protein sequence ID" value="MBN8231207.1"/>
    <property type="molecule type" value="Genomic_DNA"/>
</dbReference>
<evidence type="ECO:0000313" key="2">
    <source>
        <dbReference type="Proteomes" id="UP000664052"/>
    </source>
</evidence>
<organism evidence="1 2">
    <name type="scientific">Corallococcus macrosporus</name>
    <dbReference type="NCBI Taxonomy" id="35"/>
    <lineage>
        <taxon>Bacteria</taxon>
        <taxon>Pseudomonadati</taxon>
        <taxon>Myxococcota</taxon>
        <taxon>Myxococcia</taxon>
        <taxon>Myxococcales</taxon>
        <taxon>Cystobacterineae</taxon>
        <taxon>Myxococcaceae</taxon>
        <taxon>Corallococcus</taxon>
    </lineage>
</organism>
<evidence type="ECO:0008006" key="3">
    <source>
        <dbReference type="Google" id="ProtNLM"/>
    </source>
</evidence>
<name>A0ABS3DIN7_9BACT</name>
<dbReference type="RefSeq" id="WP_207055447.1">
    <property type="nucleotide sequence ID" value="NZ_JAFIMU010000008.1"/>
</dbReference>
<protein>
    <recommendedName>
        <fullName evidence="3">Lipoprotein</fullName>
    </recommendedName>
</protein>
<reference evidence="1 2" key="1">
    <citation type="submission" date="2021-02" db="EMBL/GenBank/DDBJ databases">
        <title>De Novo genome assembly of isolated myxobacteria.</title>
        <authorList>
            <person name="Stevens D.C."/>
        </authorList>
    </citation>
    <scope>NUCLEOTIDE SEQUENCE [LARGE SCALE GENOMIC DNA]</scope>
    <source>
        <strain evidence="1 2">ATCC 29039</strain>
    </source>
</reference>
<evidence type="ECO:0000313" key="1">
    <source>
        <dbReference type="EMBL" id="MBN8231207.1"/>
    </source>
</evidence>
<gene>
    <name evidence="1" type="ORF">JYK02_27170</name>
</gene>
<accession>A0ABS3DIN7</accession>